<dbReference type="Proteomes" id="UP000030678">
    <property type="component" value="Unassembled WGS sequence"/>
</dbReference>
<dbReference type="RefSeq" id="XP_008729949.1">
    <property type="nucleotide sequence ID" value="XM_008731727.1"/>
</dbReference>
<feature type="region of interest" description="Disordered" evidence="1">
    <location>
        <begin position="414"/>
        <end position="435"/>
    </location>
</feature>
<dbReference type="EMBL" id="KB822707">
    <property type="protein sequence ID" value="ETI21068.1"/>
    <property type="molecule type" value="Genomic_DNA"/>
</dbReference>
<sequence>MDVSAPTFLARLPRPSRPDGIYFGAVHGLRNGLKKRRKEICAAVDGDSVGLYEIENGNILASFPVPPSSRFLGPPCSIREKTDGLNSRWTYCAIKRDSLRVEAFQTSGDDLTRPTFFASAPLQHQDSPVTLLDVHQGSRGKQVLTVQQNGDITIFSGDLQTISSGMSLVSQHEKSIRALAIQNVTLPEAQKTILKQRPDIATTVAPDASCLAVAYVQSVQGGAVDTCCYGVWAIDAVEQKPASSGRFLHPLFEHEISLGVNRPIVLKDSSCTFDPRATHLSVRAGHKFISYDLTGLVPSLASTLHIGSNGPHGIMAISPAFAICWRDESLQLYDLKYQSVQAQKDTKQANLKRKLNTPHEGGGHLEFVAYYPQLARVIGRRRHQLVAIDITASGSRRLLEKGSNLFHNIGRGMNGQDVTLKQPEKKPSSGHDKSMVVSLPSADWDSLRQRLDQLTLSGDVAGFETAVADHIRKSHSVDELHKAGITVPDFKVNYLISKIFHTTVGSNATHNARSTTQKRVQIQFYSPRLISWISSQGLLSSRRVERALESISFDAGQNLGAHAIAQALLDADPSCDLLISCIEDGFSPYVEEQAAVVQLLIQRALASLSETATAEAKPQAKDTMDLDLVSDTPEIQVQSLSATSAENPWLPIPVQGALIAALNRFGTAAGSTISTNLKALLSQREVLALIQFLRQQLFKAGHTRSLQSLPMTEENPRTVRLDATIKLLSACVDAMGPLGFFAALDNEDFVDTLIPELVTEVTNTKQSLDDVAELRGILREALRFQEIVQKQRAAGARTRAHTASNASQQRPGAIVTVYSEAVEGEENLQAGSMLPLSLKAQDVVTAGKIRKGGGQVKPRSIRQKRMLERRAKGGYSFERLVL</sequence>
<dbReference type="VEuPathDB" id="FungiDB:G647_07412"/>
<dbReference type="OrthoDB" id="5330858at2759"/>
<gene>
    <name evidence="2" type="ORF">G647_07412</name>
</gene>
<evidence type="ECO:0000313" key="3">
    <source>
        <dbReference type="Proteomes" id="UP000030678"/>
    </source>
</evidence>
<reference evidence="2 3" key="1">
    <citation type="submission" date="2013-03" db="EMBL/GenBank/DDBJ databases">
        <title>The Genome Sequence of Cladophialophora carrionii CBS 160.54.</title>
        <authorList>
            <consortium name="The Broad Institute Genomics Platform"/>
            <person name="Cuomo C."/>
            <person name="de Hoog S."/>
            <person name="Gorbushina A."/>
            <person name="Walker B."/>
            <person name="Young S.K."/>
            <person name="Zeng Q."/>
            <person name="Gargeya S."/>
            <person name="Fitzgerald M."/>
            <person name="Haas B."/>
            <person name="Abouelleil A."/>
            <person name="Allen A.W."/>
            <person name="Alvarado L."/>
            <person name="Arachchi H.M."/>
            <person name="Berlin A.M."/>
            <person name="Chapman S.B."/>
            <person name="Gainer-Dewar J."/>
            <person name="Goldberg J."/>
            <person name="Griggs A."/>
            <person name="Gujja S."/>
            <person name="Hansen M."/>
            <person name="Howarth C."/>
            <person name="Imamovic A."/>
            <person name="Ireland A."/>
            <person name="Larimer J."/>
            <person name="McCowan C."/>
            <person name="Murphy C."/>
            <person name="Pearson M."/>
            <person name="Poon T.W."/>
            <person name="Priest M."/>
            <person name="Roberts A."/>
            <person name="Saif S."/>
            <person name="Shea T."/>
            <person name="Sisk P."/>
            <person name="Sykes S."/>
            <person name="Wortman J."/>
            <person name="Nusbaum C."/>
            <person name="Birren B."/>
        </authorList>
    </citation>
    <scope>NUCLEOTIDE SEQUENCE [LARGE SCALE GENOMIC DNA]</scope>
    <source>
        <strain evidence="2 3">CBS 160.54</strain>
    </source>
</reference>
<evidence type="ECO:0000313" key="2">
    <source>
        <dbReference type="EMBL" id="ETI21068.1"/>
    </source>
</evidence>
<protein>
    <submittedName>
        <fullName evidence="2">Uncharacterized protein</fullName>
    </submittedName>
</protein>
<dbReference type="GeneID" id="19985905"/>
<name>V9D455_9EURO</name>
<feature type="compositionally biased region" description="Basic and acidic residues" evidence="1">
    <location>
        <begin position="422"/>
        <end position="434"/>
    </location>
</feature>
<organism evidence="2 3">
    <name type="scientific">Cladophialophora carrionii CBS 160.54</name>
    <dbReference type="NCBI Taxonomy" id="1279043"/>
    <lineage>
        <taxon>Eukaryota</taxon>
        <taxon>Fungi</taxon>
        <taxon>Dikarya</taxon>
        <taxon>Ascomycota</taxon>
        <taxon>Pezizomycotina</taxon>
        <taxon>Eurotiomycetes</taxon>
        <taxon>Chaetothyriomycetidae</taxon>
        <taxon>Chaetothyriales</taxon>
        <taxon>Herpotrichiellaceae</taxon>
        <taxon>Cladophialophora</taxon>
    </lineage>
</organism>
<accession>V9D455</accession>
<proteinExistence type="predicted"/>
<dbReference type="HOGENOM" id="CLU_013566_0_0_1"/>
<evidence type="ECO:0000256" key="1">
    <source>
        <dbReference type="SAM" id="MobiDB-lite"/>
    </source>
</evidence>
<dbReference type="AlphaFoldDB" id="V9D455"/>